<evidence type="ECO:0000259" key="6">
    <source>
        <dbReference type="PROSITE" id="PS51715"/>
    </source>
</evidence>
<comment type="caution">
    <text evidence="7">The sequence shown here is derived from an EMBL/GenBank/DDBJ whole genome shotgun (WGS) entry which is preliminary data.</text>
</comment>
<dbReference type="Pfam" id="PF02263">
    <property type="entry name" value="GBP"/>
    <property type="match status" value="1"/>
</dbReference>
<proteinExistence type="inferred from homology"/>
<dbReference type="Pfam" id="PF02841">
    <property type="entry name" value="GBP_C"/>
    <property type="match status" value="1"/>
</dbReference>
<feature type="region of interest" description="Disordered" evidence="5">
    <location>
        <begin position="456"/>
        <end position="641"/>
    </location>
</feature>
<dbReference type="PROSITE" id="PS51715">
    <property type="entry name" value="G_GB1_RHD3"/>
    <property type="match status" value="1"/>
</dbReference>
<comment type="similarity">
    <text evidence="4">Belongs to the TRAFAC class dynamin-like GTPase superfamily. GB1/RHD3 GTPase family.</text>
</comment>
<dbReference type="Gene3D" id="3.40.50.300">
    <property type="entry name" value="P-loop containing nucleotide triphosphate hydrolases"/>
    <property type="match status" value="1"/>
</dbReference>
<reference evidence="7" key="1">
    <citation type="submission" date="2023-10" db="EMBL/GenBank/DDBJ databases">
        <title>Genome assembly of Pristionchus species.</title>
        <authorList>
            <person name="Yoshida K."/>
            <person name="Sommer R.J."/>
        </authorList>
    </citation>
    <scope>NUCLEOTIDE SEQUENCE</scope>
    <source>
        <strain evidence="7">RS0144</strain>
    </source>
</reference>
<dbReference type="InterPro" id="IPR015894">
    <property type="entry name" value="Guanylate-bd_N"/>
</dbReference>
<dbReference type="InterPro" id="IPR030386">
    <property type="entry name" value="G_GB1_RHD3_dom"/>
</dbReference>
<dbReference type="SUPFAM" id="SSF48340">
    <property type="entry name" value="Interferon-induced guanylate-binding protein 1 (GBP1), C-terminal domain"/>
    <property type="match status" value="1"/>
</dbReference>
<organism evidence="7 8">
    <name type="scientific">Pristionchus entomophagus</name>
    <dbReference type="NCBI Taxonomy" id="358040"/>
    <lineage>
        <taxon>Eukaryota</taxon>
        <taxon>Metazoa</taxon>
        <taxon>Ecdysozoa</taxon>
        <taxon>Nematoda</taxon>
        <taxon>Chromadorea</taxon>
        <taxon>Rhabditida</taxon>
        <taxon>Rhabditina</taxon>
        <taxon>Diplogasteromorpha</taxon>
        <taxon>Diplogasteroidea</taxon>
        <taxon>Neodiplogasteridae</taxon>
        <taxon>Pristionchus</taxon>
    </lineage>
</organism>
<dbReference type="InterPro" id="IPR003191">
    <property type="entry name" value="Guanylate-bd/ATL_C"/>
</dbReference>
<dbReference type="PANTHER" id="PTHR10751">
    <property type="entry name" value="GUANYLATE BINDING PROTEIN"/>
    <property type="match status" value="1"/>
</dbReference>
<feature type="compositionally biased region" description="Basic and acidic residues" evidence="5">
    <location>
        <begin position="456"/>
        <end position="573"/>
    </location>
</feature>
<keyword evidence="1" id="KW-0547">Nucleotide-binding</keyword>
<dbReference type="GO" id="GO:0005525">
    <property type="term" value="F:GTP binding"/>
    <property type="evidence" value="ECO:0007669"/>
    <property type="project" value="UniProtKB-KW"/>
</dbReference>
<dbReference type="EMBL" id="BTSX01000005">
    <property type="protein sequence ID" value="GMT01985.1"/>
    <property type="molecule type" value="Genomic_DNA"/>
</dbReference>
<keyword evidence="2" id="KW-0378">Hydrolase</keyword>
<protein>
    <recommendedName>
        <fullName evidence="6">GB1/RHD3-type G domain-containing protein</fullName>
    </recommendedName>
</protein>
<gene>
    <name evidence="7" type="ORF">PENTCL1PPCAC_24159</name>
</gene>
<evidence type="ECO:0000256" key="5">
    <source>
        <dbReference type="SAM" id="MobiDB-lite"/>
    </source>
</evidence>
<evidence type="ECO:0000256" key="4">
    <source>
        <dbReference type="PROSITE-ProRule" id="PRU01052"/>
    </source>
</evidence>
<dbReference type="Gene3D" id="1.20.58.420">
    <property type="entry name" value="AHSP"/>
    <property type="match status" value="1"/>
</dbReference>
<accession>A0AAV5U573</accession>
<dbReference type="Proteomes" id="UP001432027">
    <property type="component" value="Unassembled WGS sequence"/>
</dbReference>
<dbReference type="AlphaFoldDB" id="A0AAV5U573"/>
<name>A0AAV5U573_9BILA</name>
<evidence type="ECO:0000256" key="2">
    <source>
        <dbReference type="ARBA" id="ARBA00022801"/>
    </source>
</evidence>
<feature type="compositionally biased region" description="Low complexity" evidence="5">
    <location>
        <begin position="580"/>
        <end position="614"/>
    </location>
</feature>
<keyword evidence="8" id="KW-1185">Reference proteome</keyword>
<evidence type="ECO:0000256" key="1">
    <source>
        <dbReference type="ARBA" id="ARBA00022741"/>
    </source>
</evidence>
<feature type="non-terminal residue" evidence="7">
    <location>
        <position position="1"/>
    </location>
</feature>
<dbReference type="GO" id="GO:0003924">
    <property type="term" value="F:GTPase activity"/>
    <property type="evidence" value="ECO:0007669"/>
    <property type="project" value="InterPro"/>
</dbReference>
<sequence length="641" mass="74538">FSTVLLVSSMSQHSAVQIVEKVEGSYVLKEDVLRKILRQKSVENKKVAVLSVAGAFRKGKSFFLSNCVRYLQSKTNGSNWMASDASVTGFTWKQSIPSVTEGILMWPEPFVVKNANGEEVAILLMDTEGAFDHKSSFTQCATVFALSALLSSLLVYNVMQDIQEDTLNHLQFFAKYGSYALDEENNNSPFQSLMFLVRDWQNSDEYGMEAGRKLLDEKLKPAASCQDSMLALRKDIQRSFVDIKCSLLPGPGNKICRGSEGTILVNDMDAEFKAELGALIPYMVDNLICPKKIGGKEITGAEFIDFFKVYTELFASGKVPEPKSIYEATVDATHQMALNASYDHYNATMKMKFSQMSDRQFFEEPTLQCIHQEIMNAALQMFTNKRKMGSLPQYLNTLKDKIEVLFKDFLRENIHRITIERERQAKEEAERRIIEQEQMAKKKLVEVEIQKEEMRVKMEHATREREEADQRRSEAEKRHKEETELAEIRFLEDQKRSREEQTRRDREVNEQMERERRVRAEEIESVRKQMEQMRLENDRREAEHKREMEMERQRRQEAEREREREVERVRETQRSYQPQSFMPSPSYESFSPPYLNSSRAGTPSGRSPGRPRGSVMDRFNQGILPKERTRDYNRLQRDGYL</sequence>
<dbReference type="InterPro" id="IPR036543">
    <property type="entry name" value="Guanylate-bd_C_sf"/>
</dbReference>
<evidence type="ECO:0000313" key="8">
    <source>
        <dbReference type="Proteomes" id="UP001432027"/>
    </source>
</evidence>
<evidence type="ECO:0000256" key="3">
    <source>
        <dbReference type="ARBA" id="ARBA00023134"/>
    </source>
</evidence>
<dbReference type="SUPFAM" id="SSF52540">
    <property type="entry name" value="P-loop containing nucleoside triphosphate hydrolases"/>
    <property type="match status" value="1"/>
</dbReference>
<keyword evidence="3" id="KW-0342">GTP-binding</keyword>
<evidence type="ECO:0000313" key="7">
    <source>
        <dbReference type="EMBL" id="GMT01985.1"/>
    </source>
</evidence>
<feature type="domain" description="GB1/RHD3-type G" evidence="6">
    <location>
        <begin position="44"/>
        <end position="200"/>
    </location>
</feature>
<dbReference type="InterPro" id="IPR027417">
    <property type="entry name" value="P-loop_NTPase"/>
</dbReference>
<feature type="compositionally biased region" description="Basic and acidic residues" evidence="5">
    <location>
        <begin position="625"/>
        <end position="641"/>
    </location>
</feature>